<dbReference type="PANTHER" id="PTHR42850:SF4">
    <property type="entry name" value="ZINC-DEPENDENT ENDOPOLYPHOSPHATASE"/>
    <property type="match status" value="1"/>
</dbReference>
<dbReference type="Pfam" id="PF00149">
    <property type="entry name" value="Metallophos"/>
    <property type="match status" value="1"/>
</dbReference>
<evidence type="ECO:0000313" key="2">
    <source>
        <dbReference type="EMBL" id="MFC4095608.1"/>
    </source>
</evidence>
<feature type="domain" description="Calcineurin-like phosphoesterase" evidence="1">
    <location>
        <begin position="1"/>
        <end position="188"/>
    </location>
</feature>
<protein>
    <submittedName>
        <fullName evidence="2">Metallophosphoesterase</fullName>
    </submittedName>
</protein>
<organism evidence="2 3">
    <name type="scientific">Euzebyella saccharophila</name>
    <dbReference type="NCBI Taxonomy" id="679664"/>
    <lineage>
        <taxon>Bacteria</taxon>
        <taxon>Pseudomonadati</taxon>
        <taxon>Bacteroidota</taxon>
        <taxon>Flavobacteriia</taxon>
        <taxon>Flavobacteriales</taxon>
        <taxon>Flavobacteriaceae</taxon>
        <taxon>Euzebyella</taxon>
    </lineage>
</organism>
<name>A0ABV8JLA6_9FLAO</name>
<evidence type="ECO:0000259" key="1">
    <source>
        <dbReference type="Pfam" id="PF00149"/>
    </source>
</evidence>
<sequence>MRTLAIGDIHSGLRGLEQLLDRAKVTKEDQLIFLGDYVDGWSTAVETVSFLIELKKTHNCIFIRGNHDVLAQDWLLYKKHNPIWLQHGGTATRASYDKADQKTIADHLQFYDSLKNYHLDTEGRLYLHAGFTNLKGIEFEYFEQTFYWDRTLWELACSLNPDLSPEDNRYPKRLTHYKEIFIGHTPITKTGLAEPKVAANVWNVDTGAAFKGPLSMLDVDTKEVWQSDPVETLYPDEQGRN</sequence>
<dbReference type="PANTHER" id="PTHR42850">
    <property type="entry name" value="METALLOPHOSPHOESTERASE"/>
    <property type="match status" value="1"/>
</dbReference>
<reference evidence="3" key="1">
    <citation type="journal article" date="2019" name="Int. J. Syst. Evol. Microbiol.">
        <title>The Global Catalogue of Microorganisms (GCM) 10K type strain sequencing project: providing services to taxonomists for standard genome sequencing and annotation.</title>
        <authorList>
            <consortium name="The Broad Institute Genomics Platform"/>
            <consortium name="The Broad Institute Genome Sequencing Center for Infectious Disease"/>
            <person name="Wu L."/>
            <person name="Ma J."/>
        </authorList>
    </citation>
    <scope>NUCLEOTIDE SEQUENCE [LARGE SCALE GENOMIC DNA]</scope>
    <source>
        <strain evidence="3">CECT 7477</strain>
    </source>
</reference>
<accession>A0ABV8JLA6</accession>
<dbReference type="EMBL" id="JBHSAW010000004">
    <property type="protein sequence ID" value="MFC4095608.1"/>
    <property type="molecule type" value="Genomic_DNA"/>
</dbReference>
<proteinExistence type="predicted"/>
<dbReference type="RefSeq" id="WP_192460727.1">
    <property type="nucleotide sequence ID" value="NZ_JACYFJ010000001.1"/>
</dbReference>
<comment type="caution">
    <text evidence="2">The sequence shown here is derived from an EMBL/GenBank/DDBJ whole genome shotgun (WGS) entry which is preliminary data.</text>
</comment>
<keyword evidence="3" id="KW-1185">Reference proteome</keyword>
<dbReference type="Proteomes" id="UP001595814">
    <property type="component" value="Unassembled WGS sequence"/>
</dbReference>
<dbReference type="Gene3D" id="3.60.21.10">
    <property type="match status" value="1"/>
</dbReference>
<dbReference type="InterPro" id="IPR004843">
    <property type="entry name" value="Calcineurin-like_PHP"/>
</dbReference>
<dbReference type="InterPro" id="IPR050126">
    <property type="entry name" value="Ap4A_hydrolase"/>
</dbReference>
<evidence type="ECO:0000313" key="3">
    <source>
        <dbReference type="Proteomes" id="UP001595814"/>
    </source>
</evidence>
<dbReference type="SUPFAM" id="SSF56300">
    <property type="entry name" value="Metallo-dependent phosphatases"/>
    <property type="match status" value="1"/>
</dbReference>
<gene>
    <name evidence="2" type="ORF">ACFOUT_06960</name>
</gene>
<dbReference type="InterPro" id="IPR029052">
    <property type="entry name" value="Metallo-depent_PP-like"/>
</dbReference>